<evidence type="ECO:0000313" key="2">
    <source>
        <dbReference type="EMBL" id="KAF7266952.1"/>
    </source>
</evidence>
<dbReference type="Proteomes" id="UP000625711">
    <property type="component" value="Unassembled WGS sequence"/>
</dbReference>
<keyword evidence="3" id="KW-1185">Reference proteome</keyword>
<gene>
    <name evidence="2" type="ORF">GWI33_019786</name>
</gene>
<evidence type="ECO:0000256" key="1">
    <source>
        <dbReference type="SAM" id="MobiDB-lite"/>
    </source>
</evidence>
<organism evidence="2 3">
    <name type="scientific">Rhynchophorus ferrugineus</name>
    <name type="common">Red palm weevil</name>
    <name type="synonym">Curculio ferrugineus</name>
    <dbReference type="NCBI Taxonomy" id="354439"/>
    <lineage>
        <taxon>Eukaryota</taxon>
        <taxon>Metazoa</taxon>
        <taxon>Ecdysozoa</taxon>
        <taxon>Arthropoda</taxon>
        <taxon>Hexapoda</taxon>
        <taxon>Insecta</taxon>
        <taxon>Pterygota</taxon>
        <taxon>Neoptera</taxon>
        <taxon>Endopterygota</taxon>
        <taxon>Coleoptera</taxon>
        <taxon>Polyphaga</taxon>
        <taxon>Cucujiformia</taxon>
        <taxon>Curculionidae</taxon>
        <taxon>Dryophthorinae</taxon>
        <taxon>Rhynchophorus</taxon>
    </lineage>
</organism>
<feature type="region of interest" description="Disordered" evidence="1">
    <location>
        <begin position="60"/>
        <end position="96"/>
    </location>
</feature>
<protein>
    <submittedName>
        <fullName evidence="2">Uncharacterized protein</fullName>
    </submittedName>
</protein>
<dbReference type="AlphaFoldDB" id="A0A834I4P0"/>
<dbReference type="EMBL" id="JAACXV010014484">
    <property type="protein sequence ID" value="KAF7266952.1"/>
    <property type="molecule type" value="Genomic_DNA"/>
</dbReference>
<name>A0A834I4P0_RHYFE</name>
<proteinExistence type="predicted"/>
<feature type="region of interest" description="Disordered" evidence="1">
    <location>
        <begin position="1"/>
        <end position="23"/>
    </location>
</feature>
<comment type="caution">
    <text evidence="2">The sequence shown here is derived from an EMBL/GenBank/DDBJ whole genome shotgun (WGS) entry which is preliminary data.</text>
</comment>
<reference evidence="2" key="1">
    <citation type="submission" date="2020-08" db="EMBL/GenBank/DDBJ databases">
        <title>Genome sequencing and assembly of the red palm weevil Rhynchophorus ferrugineus.</title>
        <authorList>
            <person name="Dias G.B."/>
            <person name="Bergman C.M."/>
            <person name="Manee M."/>
        </authorList>
    </citation>
    <scope>NUCLEOTIDE SEQUENCE</scope>
    <source>
        <strain evidence="2">AA-2017</strain>
        <tissue evidence="2">Whole larva</tissue>
    </source>
</reference>
<evidence type="ECO:0000313" key="3">
    <source>
        <dbReference type="Proteomes" id="UP000625711"/>
    </source>
</evidence>
<sequence length="96" mass="10989">MEVIRDTHREASERDSDGERGAEEWKYESFPLFTVITMSKQRKMFKTVPQIRFAFVKFPETTADAPQHPVTPVAQGKAGTRYLKRPPPHPGPPHSQ</sequence>
<accession>A0A834I4P0</accession>